<dbReference type="Gene3D" id="3.90.226.10">
    <property type="entry name" value="2-enoyl-CoA Hydratase, Chain A, domain 1"/>
    <property type="match status" value="1"/>
</dbReference>
<dbReference type="Pfam" id="PF00378">
    <property type="entry name" value="ECH_1"/>
    <property type="match status" value="1"/>
</dbReference>
<name>A0A6J6TKH2_9ZZZZ</name>
<comment type="similarity">
    <text evidence="1">Belongs to the enoyl-CoA hydratase/isomerase family.</text>
</comment>
<dbReference type="InterPro" id="IPR029045">
    <property type="entry name" value="ClpP/crotonase-like_dom_sf"/>
</dbReference>
<dbReference type="PANTHER" id="PTHR43802:SF1">
    <property type="entry name" value="IP11341P-RELATED"/>
    <property type="match status" value="1"/>
</dbReference>
<evidence type="ECO:0000256" key="1">
    <source>
        <dbReference type="ARBA" id="ARBA00005254"/>
    </source>
</evidence>
<dbReference type="CDD" id="cd06558">
    <property type="entry name" value="crotonase-like"/>
    <property type="match status" value="1"/>
</dbReference>
<proteinExistence type="inferred from homology"/>
<evidence type="ECO:0000313" key="2">
    <source>
        <dbReference type="EMBL" id="CAB4746849.1"/>
    </source>
</evidence>
<dbReference type="EMBL" id="CAEZYR010000052">
    <property type="protein sequence ID" value="CAB4746849.1"/>
    <property type="molecule type" value="Genomic_DNA"/>
</dbReference>
<reference evidence="2" key="1">
    <citation type="submission" date="2020-05" db="EMBL/GenBank/DDBJ databases">
        <authorList>
            <person name="Chiriac C."/>
            <person name="Salcher M."/>
            <person name="Ghai R."/>
            <person name="Kavagutti S V."/>
        </authorList>
    </citation>
    <scope>NUCLEOTIDE SEQUENCE</scope>
</reference>
<gene>
    <name evidence="2" type="ORF">UFOPK2754_01565</name>
</gene>
<dbReference type="InterPro" id="IPR001753">
    <property type="entry name" value="Enoyl-CoA_hydra/iso"/>
</dbReference>
<sequence>MTFTLDIRDHIATITLDRPEVRNALTTGVVEALAHTITEREADDDVRVFVLTGADPAFCSGFDLRHMAGEDRNAQRARLRPLEDRFRSFPPHHKPIIGAINGAAVTGGLELALGCDFLIASDRARFADTHGRVGVMPGMGITVRLPQLIGIDRARFLSLTGDFIDAARAYEWGLVTEVVAHEQLLSRAHEIAAHIATVPVHNIAALREQYDDVTSRLGEDAWNAENARARAWMTTKFDQERLRETSRGIIERGRGQQ</sequence>
<dbReference type="NCBIfam" id="NF004840">
    <property type="entry name" value="PRK06190.1"/>
    <property type="match status" value="1"/>
</dbReference>
<dbReference type="SUPFAM" id="SSF52096">
    <property type="entry name" value="ClpP/crotonase"/>
    <property type="match status" value="1"/>
</dbReference>
<dbReference type="AlphaFoldDB" id="A0A6J6TKH2"/>
<dbReference type="PANTHER" id="PTHR43802">
    <property type="entry name" value="ENOYL-COA HYDRATASE"/>
    <property type="match status" value="1"/>
</dbReference>
<organism evidence="2">
    <name type="scientific">freshwater metagenome</name>
    <dbReference type="NCBI Taxonomy" id="449393"/>
    <lineage>
        <taxon>unclassified sequences</taxon>
        <taxon>metagenomes</taxon>
        <taxon>ecological metagenomes</taxon>
    </lineage>
</organism>
<protein>
    <submittedName>
        <fullName evidence="2">Unannotated protein</fullName>
    </submittedName>
</protein>
<accession>A0A6J6TKH2</accession>